<dbReference type="Pfam" id="PF08100">
    <property type="entry name" value="Dimerisation"/>
    <property type="match status" value="1"/>
</dbReference>
<keyword evidence="1 6" id="KW-0489">Methyltransferase</keyword>
<feature type="domain" description="O-methyltransferase C-terminal" evidence="4">
    <location>
        <begin position="123"/>
        <end position="318"/>
    </location>
</feature>
<dbReference type="Gene3D" id="1.10.10.10">
    <property type="entry name" value="Winged helix-like DNA-binding domain superfamily/Winged helix DNA-binding domain"/>
    <property type="match status" value="1"/>
</dbReference>
<dbReference type="InterPro" id="IPR012967">
    <property type="entry name" value="COMT_dimerisation"/>
</dbReference>
<dbReference type="InterPro" id="IPR036388">
    <property type="entry name" value="WH-like_DNA-bd_sf"/>
</dbReference>
<dbReference type="SUPFAM" id="SSF46785">
    <property type="entry name" value="Winged helix' DNA-binding domain"/>
    <property type="match status" value="1"/>
</dbReference>
<evidence type="ECO:0000313" key="6">
    <source>
        <dbReference type="EMBL" id="MFM0004730.1"/>
    </source>
</evidence>
<keyword evidence="2" id="KW-0808">Transferase</keyword>
<evidence type="ECO:0000256" key="2">
    <source>
        <dbReference type="ARBA" id="ARBA00022679"/>
    </source>
</evidence>
<name>A0ABW9AXJ2_9BURK</name>
<evidence type="ECO:0000259" key="5">
    <source>
        <dbReference type="Pfam" id="PF08100"/>
    </source>
</evidence>
<proteinExistence type="predicted"/>
<evidence type="ECO:0000256" key="1">
    <source>
        <dbReference type="ARBA" id="ARBA00022603"/>
    </source>
</evidence>
<evidence type="ECO:0000313" key="7">
    <source>
        <dbReference type="Proteomes" id="UP001629230"/>
    </source>
</evidence>
<dbReference type="GO" id="GO:0008168">
    <property type="term" value="F:methyltransferase activity"/>
    <property type="evidence" value="ECO:0007669"/>
    <property type="project" value="UniProtKB-KW"/>
</dbReference>
<dbReference type="InterPro" id="IPR036390">
    <property type="entry name" value="WH_DNA-bd_sf"/>
</dbReference>
<accession>A0ABW9AXJ2</accession>
<dbReference type="PANTHER" id="PTHR43712:SF2">
    <property type="entry name" value="O-METHYLTRANSFERASE CICE"/>
    <property type="match status" value="1"/>
</dbReference>
<keyword evidence="3" id="KW-0949">S-adenosyl-L-methionine</keyword>
<dbReference type="PIRSF" id="PIRSF005739">
    <property type="entry name" value="O-mtase"/>
    <property type="match status" value="1"/>
</dbReference>
<reference evidence="6 7" key="1">
    <citation type="journal article" date="2024" name="Chem. Sci.">
        <title>Discovery of megapolipeptins by genome mining of a Burkholderiales bacteria collection.</title>
        <authorList>
            <person name="Paulo B.S."/>
            <person name="Recchia M.J.J."/>
            <person name="Lee S."/>
            <person name="Fergusson C.H."/>
            <person name="Romanowski S.B."/>
            <person name="Hernandez A."/>
            <person name="Krull N."/>
            <person name="Liu D.Y."/>
            <person name="Cavanagh H."/>
            <person name="Bos A."/>
            <person name="Gray C.A."/>
            <person name="Murphy B.T."/>
            <person name="Linington R.G."/>
            <person name="Eustaquio A.S."/>
        </authorList>
    </citation>
    <scope>NUCLEOTIDE SEQUENCE [LARGE SCALE GENOMIC DNA]</scope>
    <source>
        <strain evidence="6 7">RL17-350-BIC-A</strain>
    </source>
</reference>
<dbReference type="CDD" id="cd02440">
    <property type="entry name" value="AdoMet_MTases"/>
    <property type="match status" value="1"/>
</dbReference>
<dbReference type="InterPro" id="IPR001077">
    <property type="entry name" value="COMT_C"/>
</dbReference>
<dbReference type="EMBL" id="JAQQEZ010000022">
    <property type="protein sequence ID" value="MFM0004730.1"/>
    <property type="molecule type" value="Genomic_DNA"/>
</dbReference>
<dbReference type="Gene3D" id="3.40.50.150">
    <property type="entry name" value="Vaccinia Virus protein VP39"/>
    <property type="match status" value="1"/>
</dbReference>
<dbReference type="InterPro" id="IPR029063">
    <property type="entry name" value="SAM-dependent_MTases_sf"/>
</dbReference>
<dbReference type="GO" id="GO:0032259">
    <property type="term" value="P:methylation"/>
    <property type="evidence" value="ECO:0007669"/>
    <property type="project" value="UniProtKB-KW"/>
</dbReference>
<comment type="caution">
    <text evidence="6">The sequence shown here is derived from an EMBL/GenBank/DDBJ whole genome shotgun (WGS) entry which is preliminary data.</text>
</comment>
<gene>
    <name evidence="6" type="ORF">PQR57_27345</name>
</gene>
<dbReference type="Pfam" id="PF00891">
    <property type="entry name" value="Methyltransf_2"/>
    <property type="match status" value="1"/>
</dbReference>
<evidence type="ECO:0000259" key="4">
    <source>
        <dbReference type="Pfam" id="PF00891"/>
    </source>
</evidence>
<dbReference type="RefSeq" id="WP_408179559.1">
    <property type="nucleotide sequence ID" value="NZ_JAQQEZ010000022.1"/>
</dbReference>
<dbReference type="Proteomes" id="UP001629230">
    <property type="component" value="Unassembled WGS sequence"/>
</dbReference>
<evidence type="ECO:0000256" key="3">
    <source>
        <dbReference type="ARBA" id="ARBA00022691"/>
    </source>
</evidence>
<dbReference type="PANTHER" id="PTHR43712">
    <property type="entry name" value="PUTATIVE (AFU_ORTHOLOGUE AFUA_4G14580)-RELATED"/>
    <property type="match status" value="1"/>
</dbReference>
<dbReference type="PROSITE" id="PS51683">
    <property type="entry name" value="SAM_OMT_II"/>
    <property type="match status" value="1"/>
</dbReference>
<protein>
    <submittedName>
        <fullName evidence="6">Methyltransferase</fullName>
    </submittedName>
</protein>
<dbReference type="InterPro" id="IPR016461">
    <property type="entry name" value="COMT-like"/>
</dbReference>
<sequence>MTDHETEDDREALDLLIRGFQVSRMLRLVADLGLADKIPRTGSRNISELATACAVLASPLLRVLRALAAFGVFRISTDGRVSHSPRSVLLRTDEPNSLHYGARFWTAPGSWKAWGVLDAALAGDTPHEAAWNMSRFQYLREHADEARSFDAFMANFPDHRHQALAASYDFSGANLIVDIGGGNGEALRRVLARFPSPRGVIFDRDDVVAAIPPEARLNGRIDVQGGSFFDLVPEGADIYLLIRVLHDWSDEDCIRILRNCCAAMNRSARLLIVEQILEPDPAIGRPSGYLVDTQMMAMFGTARERTGAEFDQLLQGSGLGLERVIETTSPVRVMEVVPI</sequence>
<organism evidence="6 7">
    <name type="scientific">Paraburkholderia dipogonis</name>
    <dbReference type="NCBI Taxonomy" id="1211383"/>
    <lineage>
        <taxon>Bacteria</taxon>
        <taxon>Pseudomonadati</taxon>
        <taxon>Pseudomonadota</taxon>
        <taxon>Betaproteobacteria</taxon>
        <taxon>Burkholderiales</taxon>
        <taxon>Burkholderiaceae</taxon>
        <taxon>Paraburkholderia</taxon>
    </lineage>
</organism>
<keyword evidence="7" id="KW-1185">Reference proteome</keyword>
<feature type="domain" description="O-methyltransferase dimerisation" evidence="5">
    <location>
        <begin position="16"/>
        <end position="90"/>
    </location>
</feature>
<dbReference type="SUPFAM" id="SSF53335">
    <property type="entry name" value="S-adenosyl-L-methionine-dependent methyltransferases"/>
    <property type="match status" value="1"/>
</dbReference>